<dbReference type="NCBIfam" id="TIGR03790">
    <property type="entry name" value="TIGR03790 family protein"/>
    <property type="match status" value="1"/>
</dbReference>
<feature type="non-terminal residue" evidence="1">
    <location>
        <position position="1"/>
    </location>
</feature>
<sequence>GLRGALPAQVHYVRTSDSIRSQRHVLFPPAGLVRQLGIEVHLDETDALQHAERVLLYLTGRERVEHLDTIGFLPGALADHLTSFGGVLDGSHRQMTVLSWIDAGATASYGTTSEPCAHLQKFPDPQALLVFYVQGATALEAYWKSVR</sequence>
<gene>
    <name evidence="1" type="ORF">CEG18_29140</name>
</gene>
<evidence type="ECO:0000313" key="1">
    <source>
        <dbReference type="EMBL" id="OWP46338.1"/>
    </source>
</evidence>
<dbReference type="AlphaFoldDB" id="A0A246F314"/>
<reference evidence="1 2" key="1">
    <citation type="submission" date="2017-06" db="EMBL/GenBank/DDBJ databases">
        <title>Draft genome of Pseudomonas nitroreducens DF05.</title>
        <authorList>
            <person name="Iyer R."/>
        </authorList>
    </citation>
    <scope>NUCLEOTIDE SEQUENCE [LARGE SCALE GENOMIC DNA]</scope>
    <source>
        <strain evidence="1 2">DF05</strain>
    </source>
</reference>
<dbReference type="EMBL" id="NJBA01000058">
    <property type="protein sequence ID" value="OWP46338.1"/>
    <property type="molecule type" value="Genomic_DNA"/>
</dbReference>
<dbReference type="RefSeq" id="WP_141099420.1">
    <property type="nucleotide sequence ID" value="NZ_NJBA01000058.1"/>
</dbReference>
<protein>
    <submittedName>
        <fullName evidence="1">TIGR03790 family protein</fullName>
    </submittedName>
</protein>
<organism evidence="1 2">
    <name type="scientific">Pseudomonas nitroreducens</name>
    <dbReference type="NCBI Taxonomy" id="46680"/>
    <lineage>
        <taxon>Bacteria</taxon>
        <taxon>Pseudomonadati</taxon>
        <taxon>Pseudomonadota</taxon>
        <taxon>Gammaproteobacteria</taxon>
        <taxon>Pseudomonadales</taxon>
        <taxon>Pseudomonadaceae</taxon>
        <taxon>Pseudomonas</taxon>
    </lineage>
</organism>
<comment type="caution">
    <text evidence="1">The sequence shown here is derived from an EMBL/GenBank/DDBJ whole genome shotgun (WGS) entry which is preliminary data.</text>
</comment>
<dbReference type="Proteomes" id="UP000198145">
    <property type="component" value="Unassembled WGS sequence"/>
</dbReference>
<feature type="non-terminal residue" evidence="1">
    <location>
        <position position="147"/>
    </location>
</feature>
<accession>A0A246F314</accession>
<proteinExistence type="predicted"/>
<evidence type="ECO:0000313" key="2">
    <source>
        <dbReference type="Proteomes" id="UP000198145"/>
    </source>
</evidence>
<name>A0A246F314_PSENT</name>
<dbReference type="InterPro" id="IPR022265">
    <property type="entry name" value="CHP03790"/>
</dbReference>